<dbReference type="EMBL" id="JACHBX010000001">
    <property type="protein sequence ID" value="MBB6132878.1"/>
    <property type="molecule type" value="Genomic_DNA"/>
</dbReference>
<dbReference type="Proteomes" id="UP000540787">
    <property type="component" value="Unassembled WGS sequence"/>
</dbReference>
<organism evidence="2 3">
    <name type="scientific">Massilia aurea</name>
    <dbReference type="NCBI Taxonomy" id="373040"/>
    <lineage>
        <taxon>Bacteria</taxon>
        <taxon>Pseudomonadati</taxon>
        <taxon>Pseudomonadota</taxon>
        <taxon>Betaproteobacteria</taxon>
        <taxon>Burkholderiales</taxon>
        <taxon>Oxalobacteraceae</taxon>
        <taxon>Telluria group</taxon>
        <taxon>Massilia</taxon>
    </lineage>
</organism>
<accession>A0A7W9WXZ4</accession>
<evidence type="ECO:0000313" key="3">
    <source>
        <dbReference type="Proteomes" id="UP000540787"/>
    </source>
</evidence>
<dbReference type="SUPFAM" id="SSF54523">
    <property type="entry name" value="Pili subunits"/>
    <property type="match status" value="1"/>
</dbReference>
<dbReference type="RefSeq" id="WP_183551732.1">
    <property type="nucleotide sequence ID" value="NZ_JACHBX010000001.1"/>
</dbReference>
<protein>
    <submittedName>
        <fullName evidence="2">MSHA pilin protein MshA</fullName>
    </submittedName>
</protein>
<sequence length="152" mass="15583">MNKGFNKGAQGGFTLIELIVVIVILGILAATALPKFASLSGDARGASLKSAKGAISAASAMLHGKWLISNATPIAVEGASIDMVFGYPSQGTIALAAGLDPKEYVATPNGQQMTFRPINMPAALNATCFVSYNEATAAVPTPVIVVNTDKCE</sequence>
<evidence type="ECO:0000313" key="2">
    <source>
        <dbReference type="EMBL" id="MBB6132878.1"/>
    </source>
</evidence>
<keyword evidence="1" id="KW-0472">Membrane</keyword>
<keyword evidence="1" id="KW-1133">Transmembrane helix</keyword>
<name>A0A7W9WXZ4_9BURK</name>
<feature type="transmembrane region" description="Helical" evidence="1">
    <location>
        <begin position="12"/>
        <end position="33"/>
    </location>
</feature>
<dbReference type="AlphaFoldDB" id="A0A7W9WXZ4"/>
<reference evidence="2 3" key="1">
    <citation type="submission" date="2020-08" db="EMBL/GenBank/DDBJ databases">
        <title>The Agave Microbiome: Exploring the role of microbial communities in plant adaptations to desert environments.</title>
        <authorList>
            <person name="Partida-Martinez L.P."/>
        </authorList>
    </citation>
    <scope>NUCLEOTIDE SEQUENCE [LARGE SCALE GENOMIC DNA]</scope>
    <source>
        <strain evidence="2 3">AT3.2</strain>
    </source>
</reference>
<dbReference type="InterPro" id="IPR012902">
    <property type="entry name" value="N_methyl_site"/>
</dbReference>
<evidence type="ECO:0000256" key="1">
    <source>
        <dbReference type="SAM" id="Phobius"/>
    </source>
</evidence>
<gene>
    <name evidence="2" type="ORF">HD842_000989</name>
</gene>
<comment type="caution">
    <text evidence="2">The sequence shown here is derived from an EMBL/GenBank/DDBJ whole genome shotgun (WGS) entry which is preliminary data.</text>
</comment>
<keyword evidence="3" id="KW-1185">Reference proteome</keyword>
<dbReference type="NCBIfam" id="TIGR02532">
    <property type="entry name" value="IV_pilin_GFxxxE"/>
    <property type="match status" value="1"/>
</dbReference>
<dbReference type="InterPro" id="IPR045584">
    <property type="entry name" value="Pilin-like"/>
</dbReference>
<dbReference type="Gene3D" id="3.30.700.10">
    <property type="entry name" value="Glycoprotein, Type 4 Pilin"/>
    <property type="match status" value="1"/>
</dbReference>
<dbReference type="Pfam" id="PF07963">
    <property type="entry name" value="N_methyl"/>
    <property type="match status" value="1"/>
</dbReference>
<proteinExistence type="predicted"/>
<dbReference type="PROSITE" id="PS00409">
    <property type="entry name" value="PROKAR_NTER_METHYL"/>
    <property type="match status" value="1"/>
</dbReference>
<keyword evidence="1" id="KW-0812">Transmembrane</keyword>